<reference evidence="2 3" key="1">
    <citation type="submission" date="2024-02" db="EMBL/GenBank/DDBJ databases">
        <title>Draft genome sequence of Collimonas sp. strain H4R21, an effective mineral-weathering bacterial strain isolated from the beech rhizosphere.</title>
        <authorList>
            <person name="Morin E."/>
            <person name="Uroz S."/>
            <person name="Leveau J.H.J."/>
            <person name="Kumar R."/>
            <person name="Rey M.W."/>
            <person name="Pham J."/>
        </authorList>
    </citation>
    <scope>NUCLEOTIDE SEQUENCE [LARGE SCALE GENOMIC DNA]</scope>
    <source>
        <strain evidence="2 3">H4R21</strain>
    </source>
</reference>
<dbReference type="GO" id="GO:0016787">
    <property type="term" value="F:hydrolase activity"/>
    <property type="evidence" value="ECO:0007669"/>
    <property type="project" value="UniProtKB-KW"/>
</dbReference>
<keyword evidence="2" id="KW-0540">Nuclease</keyword>
<feature type="domain" description="Restriction endonuclease type IV Mrr" evidence="1">
    <location>
        <begin position="142"/>
        <end position="257"/>
    </location>
</feature>
<dbReference type="EC" id="3.1.21.-" evidence="2"/>
<sequence length="283" mass="31910">MAAPDGMAARDALTQLSNLVTLTSYEAGTYESGGQRFEKIVRFATVDCVKAGWMLKHKGTWFVTPAGTQAYKELDDAELFYKSAVKLYRQWKLAQQNGLTNTADDVVENVTEAEVENDAEKETSFTYEQAEEQAWAEIEYYLRTMNPFDFQDLVADLLKAMGHYVSWISPPGKDGGVDILAYTDPLGTRPPRIKVQVKRVAQKVTSDTLRSFVSLIGNGDVGLFVSTGGFTRDAEELARMQETRRITLIDMSKLIDLWIEFYGKLEDTARRRLPLTPIYFLTP</sequence>
<dbReference type="InterPro" id="IPR011335">
    <property type="entry name" value="Restrct_endonuc-II-like"/>
</dbReference>
<accession>A0ABU9PWE6</accession>
<protein>
    <submittedName>
        <fullName evidence="2">Restriction endonuclease</fullName>
        <ecNumber evidence="2">3.1.21.-</ecNumber>
    </submittedName>
</protein>
<dbReference type="InterPro" id="IPR007560">
    <property type="entry name" value="Restrct_endonuc_IV_Mrr"/>
</dbReference>
<dbReference type="PANTHER" id="PTHR30015:SF7">
    <property type="entry name" value="TYPE IV METHYL-DIRECTED RESTRICTION ENZYME ECOKMRR"/>
    <property type="match status" value="1"/>
</dbReference>
<dbReference type="Gene3D" id="3.40.1350.10">
    <property type="match status" value="1"/>
</dbReference>
<comment type="caution">
    <text evidence="2">The sequence shown here is derived from an EMBL/GenBank/DDBJ whole genome shotgun (WGS) entry which is preliminary data.</text>
</comment>
<dbReference type="InterPro" id="IPR011856">
    <property type="entry name" value="tRNA_endonuc-like_dom_sf"/>
</dbReference>
<organism evidence="2 3">
    <name type="scientific">Collimonas rhizosphaerae</name>
    <dbReference type="NCBI Taxonomy" id="3126357"/>
    <lineage>
        <taxon>Bacteria</taxon>
        <taxon>Pseudomonadati</taxon>
        <taxon>Pseudomonadota</taxon>
        <taxon>Betaproteobacteria</taxon>
        <taxon>Burkholderiales</taxon>
        <taxon>Oxalobacteraceae</taxon>
        <taxon>Collimonas</taxon>
    </lineage>
</organism>
<name>A0ABU9PWE6_9BURK</name>
<gene>
    <name evidence="2" type="ORF">V8G57_13160</name>
</gene>
<dbReference type="PANTHER" id="PTHR30015">
    <property type="entry name" value="MRR RESTRICTION SYSTEM PROTEIN"/>
    <property type="match status" value="1"/>
</dbReference>
<dbReference type="Pfam" id="PF04471">
    <property type="entry name" value="Mrr_cat"/>
    <property type="match status" value="1"/>
</dbReference>
<keyword evidence="2" id="KW-0255">Endonuclease</keyword>
<proteinExistence type="predicted"/>
<dbReference type="EMBL" id="JBANDC010000008">
    <property type="protein sequence ID" value="MEM4988339.1"/>
    <property type="molecule type" value="Genomic_DNA"/>
</dbReference>
<dbReference type="InterPro" id="IPR052906">
    <property type="entry name" value="Type_IV_Methyl-Rstrct_Enzyme"/>
</dbReference>
<keyword evidence="3" id="KW-1185">Reference proteome</keyword>
<evidence type="ECO:0000259" key="1">
    <source>
        <dbReference type="Pfam" id="PF04471"/>
    </source>
</evidence>
<dbReference type="Proteomes" id="UP001495910">
    <property type="component" value="Unassembled WGS sequence"/>
</dbReference>
<dbReference type="GO" id="GO:0004519">
    <property type="term" value="F:endonuclease activity"/>
    <property type="evidence" value="ECO:0007669"/>
    <property type="project" value="UniProtKB-KW"/>
</dbReference>
<dbReference type="SUPFAM" id="SSF52980">
    <property type="entry name" value="Restriction endonuclease-like"/>
    <property type="match status" value="1"/>
</dbReference>
<keyword evidence="2" id="KW-0378">Hydrolase</keyword>
<dbReference type="RefSeq" id="WP_342829784.1">
    <property type="nucleotide sequence ID" value="NZ_JBANDC010000008.1"/>
</dbReference>
<evidence type="ECO:0000313" key="3">
    <source>
        <dbReference type="Proteomes" id="UP001495910"/>
    </source>
</evidence>
<evidence type="ECO:0000313" key="2">
    <source>
        <dbReference type="EMBL" id="MEM4988339.1"/>
    </source>
</evidence>